<sequence>MASRARHARPRRRRLLSAGLTLSAAGAAALAAAGSAQADIVTVDPADPLATVGHVVGPVADLQLNPMAKTGVDPLDNGIGTQIADFRPISTKDVTGPLSEGASLSDLAAPVTGLIAPAR</sequence>
<dbReference type="Proteomes" id="UP000694501">
    <property type="component" value="Unassembled WGS sequence"/>
</dbReference>
<protein>
    <recommendedName>
        <fullName evidence="4">Secreted protein</fullName>
    </recommendedName>
</protein>
<proteinExistence type="predicted"/>
<evidence type="ECO:0008006" key="4">
    <source>
        <dbReference type="Google" id="ProtNLM"/>
    </source>
</evidence>
<evidence type="ECO:0000313" key="3">
    <source>
        <dbReference type="Proteomes" id="UP000694501"/>
    </source>
</evidence>
<accession>A0A949JK87</accession>
<evidence type="ECO:0000313" key="2">
    <source>
        <dbReference type="EMBL" id="MBU7596701.1"/>
    </source>
</evidence>
<gene>
    <name evidence="2" type="ORF">JGS22_003360</name>
</gene>
<dbReference type="InterPro" id="IPR006311">
    <property type="entry name" value="TAT_signal"/>
</dbReference>
<organism evidence="2 3">
    <name type="scientific">Streptomyces tardus</name>
    <dbReference type="NCBI Taxonomy" id="2780544"/>
    <lineage>
        <taxon>Bacteria</taxon>
        <taxon>Bacillati</taxon>
        <taxon>Actinomycetota</taxon>
        <taxon>Actinomycetes</taxon>
        <taxon>Kitasatosporales</taxon>
        <taxon>Streptomycetaceae</taxon>
        <taxon>Streptomyces</taxon>
    </lineage>
</organism>
<comment type="caution">
    <text evidence="2">The sequence shown here is derived from an EMBL/GenBank/DDBJ whole genome shotgun (WGS) entry which is preliminary data.</text>
</comment>
<feature type="chain" id="PRO_5037607041" description="Secreted protein" evidence="1">
    <location>
        <begin position="39"/>
        <end position="119"/>
    </location>
</feature>
<dbReference type="AlphaFoldDB" id="A0A949JK87"/>
<name>A0A949JK87_9ACTN</name>
<keyword evidence="3" id="KW-1185">Reference proteome</keyword>
<evidence type="ECO:0000256" key="1">
    <source>
        <dbReference type="SAM" id="SignalP"/>
    </source>
</evidence>
<dbReference type="EMBL" id="JAELVF020000001">
    <property type="protein sequence ID" value="MBU7596701.1"/>
    <property type="molecule type" value="Genomic_DNA"/>
</dbReference>
<feature type="signal peptide" evidence="1">
    <location>
        <begin position="1"/>
        <end position="38"/>
    </location>
</feature>
<reference evidence="2" key="1">
    <citation type="submission" date="2021-06" db="EMBL/GenBank/DDBJ databases">
        <title>Sequencing of actinobacteria type strains.</title>
        <authorList>
            <person name="Nguyen G.-S."/>
            <person name="Wentzel A."/>
        </authorList>
    </citation>
    <scope>NUCLEOTIDE SEQUENCE</scope>
    <source>
        <strain evidence="2">P38-E01</strain>
    </source>
</reference>
<dbReference type="PROSITE" id="PS51318">
    <property type="entry name" value="TAT"/>
    <property type="match status" value="1"/>
</dbReference>
<keyword evidence="1" id="KW-0732">Signal</keyword>
<dbReference type="RefSeq" id="WP_211039105.1">
    <property type="nucleotide sequence ID" value="NZ_JAELVF020000001.1"/>
</dbReference>